<dbReference type="Gene3D" id="3.50.30.10">
    <property type="entry name" value="Phosphohistidine domain"/>
    <property type="match status" value="1"/>
</dbReference>
<protein>
    <submittedName>
        <fullName evidence="2">PEP-utilizing enzyme</fullName>
    </submittedName>
</protein>
<evidence type="ECO:0000313" key="2">
    <source>
        <dbReference type="EMBL" id="MFI2231106.1"/>
    </source>
</evidence>
<accession>A0ABW7W0F5</accession>
<gene>
    <name evidence="2" type="ORF">ACH49Z_14770</name>
</gene>
<dbReference type="SUPFAM" id="SSF52009">
    <property type="entry name" value="Phosphohistidine domain"/>
    <property type="match status" value="1"/>
</dbReference>
<dbReference type="InterPro" id="IPR051549">
    <property type="entry name" value="PEP_Utilizing_Enz"/>
</dbReference>
<dbReference type="PANTHER" id="PTHR43615:SF1">
    <property type="entry name" value="PPDK_N DOMAIN-CONTAINING PROTEIN"/>
    <property type="match status" value="1"/>
</dbReference>
<dbReference type="EMBL" id="JBIRYL010000002">
    <property type="protein sequence ID" value="MFI2231106.1"/>
    <property type="molecule type" value="Genomic_DNA"/>
</dbReference>
<comment type="caution">
    <text evidence="2">The sequence shown here is derived from an EMBL/GenBank/DDBJ whole genome shotgun (WGS) entry which is preliminary data.</text>
</comment>
<organism evidence="2 3">
    <name type="scientific">Nocardia testacea</name>
    <dbReference type="NCBI Taxonomy" id="248551"/>
    <lineage>
        <taxon>Bacteria</taxon>
        <taxon>Bacillati</taxon>
        <taxon>Actinomycetota</taxon>
        <taxon>Actinomycetes</taxon>
        <taxon>Mycobacteriales</taxon>
        <taxon>Nocardiaceae</taxon>
        <taxon>Nocardia</taxon>
    </lineage>
</organism>
<dbReference type="Pfam" id="PF00391">
    <property type="entry name" value="PEP-utilizers"/>
    <property type="match status" value="1"/>
</dbReference>
<evidence type="ECO:0000313" key="3">
    <source>
        <dbReference type="Proteomes" id="UP001611494"/>
    </source>
</evidence>
<proteinExistence type="predicted"/>
<keyword evidence="3" id="KW-1185">Reference proteome</keyword>
<dbReference type="InterPro" id="IPR008279">
    <property type="entry name" value="PEP-util_enz_mobile_dom"/>
</dbReference>
<name>A0ABW7W0F5_9NOCA</name>
<sequence>MAAVIRGAGEPVAPGEPRIWDDATAAEVFPGATAPLTFTLAAEMYGRVCREYARILGIPADRLAQTDSWTPYLLGSFHGRVYLNLLHWYRSAAVTPGHRLHRRGLDAVLGAADPLLDEIADTLEPFTFDSRARRIRSRIRTTGVFVHRALRTESIMREFRTEFDRVCERYETTDYVHGEHAYAEYRRLDRELVLLWGRAAVLDALALILTGAVVALTEAYLPEAPASFRYAALRPRRATGSAGAAANPVLGVPVATGVDPDAYLDRTLGGPRRWLYDLVRVRAARCAEHRDTLRSSRDRASGIVQTMIRAMARDLAGRAILRDPEDVRFLTAGELRDCYDRVPLPDLRARIAARKTTHAAGVFSAPVRFATEGPDFSDSELAEQGWVPRAAIAAAREGEVLTGTASAAGVAEGTAVLADRSGDPAPGVLITESADPHWVAALPSAQALVVEHGGPLTAVATAARALGVPTVVRVPECSAKLRTGMRLRVDGAAGTVTVLSGVGRR</sequence>
<dbReference type="RefSeq" id="WP_397062400.1">
    <property type="nucleotide sequence ID" value="NZ_JBIRYL010000002.1"/>
</dbReference>
<dbReference type="Proteomes" id="UP001611494">
    <property type="component" value="Unassembled WGS sequence"/>
</dbReference>
<evidence type="ECO:0000259" key="1">
    <source>
        <dbReference type="Pfam" id="PF00391"/>
    </source>
</evidence>
<dbReference type="PANTHER" id="PTHR43615">
    <property type="entry name" value="PHOSPHOENOLPYRUVATE SYNTHASE-RELATED"/>
    <property type="match status" value="1"/>
</dbReference>
<feature type="domain" description="PEP-utilising enzyme mobile" evidence="1">
    <location>
        <begin position="426"/>
        <end position="494"/>
    </location>
</feature>
<dbReference type="InterPro" id="IPR036637">
    <property type="entry name" value="Phosphohistidine_dom_sf"/>
</dbReference>
<reference evidence="2 3" key="1">
    <citation type="submission" date="2024-10" db="EMBL/GenBank/DDBJ databases">
        <title>The Natural Products Discovery Center: Release of the First 8490 Sequenced Strains for Exploring Actinobacteria Biosynthetic Diversity.</title>
        <authorList>
            <person name="Kalkreuter E."/>
            <person name="Kautsar S.A."/>
            <person name="Yang D."/>
            <person name="Bader C.D."/>
            <person name="Teijaro C.N."/>
            <person name="Fluegel L."/>
            <person name="Davis C.M."/>
            <person name="Simpson J.R."/>
            <person name="Lauterbach L."/>
            <person name="Steele A.D."/>
            <person name="Gui C."/>
            <person name="Meng S."/>
            <person name="Li G."/>
            <person name="Viehrig K."/>
            <person name="Ye F."/>
            <person name="Su P."/>
            <person name="Kiefer A.F."/>
            <person name="Nichols A."/>
            <person name="Cepeda A.J."/>
            <person name="Yan W."/>
            <person name="Fan B."/>
            <person name="Jiang Y."/>
            <person name="Adhikari A."/>
            <person name="Zheng C.-J."/>
            <person name="Schuster L."/>
            <person name="Cowan T.M."/>
            <person name="Smanski M.J."/>
            <person name="Chevrette M.G."/>
            <person name="De Carvalho L.P.S."/>
            <person name="Shen B."/>
        </authorList>
    </citation>
    <scope>NUCLEOTIDE SEQUENCE [LARGE SCALE GENOMIC DNA]</scope>
    <source>
        <strain evidence="2 3">NPDC019377</strain>
    </source>
</reference>